<comment type="caution">
    <text evidence="1">The sequence shown here is derived from an EMBL/GenBank/DDBJ whole genome shotgun (WGS) entry which is preliminary data.</text>
</comment>
<evidence type="ECO:0000313" key="1">
    <source>
        <dbReference type="EMBL" id="KAJ8894272.1"/>
    </source>
</evidence>
<organism evidence="1 2">
    <name type="scientific">Dryococelus australis</name>
    <dbReference type="NCBI Taxonomy" id="614101"/>
    <lineage>
        <taxon>Eukaryota</taxon>
        <taxon>Metazoa</taxon>
        <taxon>Ecdysozoa</taxon>
        <taxon>Arthropoda</taxon>
        <taxon>Hexapoda</taxon>
        <taxon>Insecta</taxon>
        <taxon>Pterygota</taxon>
        <taxon>Neoptera</taxon>
        <taxon>Polyneoptera</taxon>
        <taxon>Phasmatodea</taxon>
        <taxon>Verophasmatodea</taxon>
        <taxon>Anareolatae</taxon>
        <taxon>Phasmatidae</taxon>
        <taxon>Eurycanthinae</taxon>
        <taxon>Dryococelus</taxon>
    </lineage>
</organism>
<name>A0ABQ9IC67_9NEOP</name>
<evidence type="ECO:0000313" key="2">
    <source>
        <dbReference type="Proteomes" id="UP001159363"/>
    </source>
</evidence>
<gene>
    <name evidence="1" type="ORF">PR048_006885</name>
</gene>
<dbReference type="Proteomes" id="UP001159363">
    <property type="component" value="Chromosome 2"/>
</dbReference>
<dbReference type="EMBL" id="JARBHB010000002">
    <property type="protein sequence ID" value="KAJ8894272.1"/>
    <property type="molecule type" value="Genomic_DNA"/>
</dbReference>
<accession>A0ABQ9IC67</accession>
<sequence length="169" mass="19320">MWNFPNCGGCLDGKHIAVANSSCGESFYFNHKGYHVIVLLGLVDANMDDQTVANMNFVFIAGYAIALRETCLKPFPRTDFVLCYEKRCVENLFGGLAARYRIFYTNIKLAASKVEDILMAFVILHSFLQRCKRTQYIPWPMLHRDNLDEVCVAEGGWRQEQLQTFLFGS</sequence>
<keyword evidence="2" id="KW-1185">Reference proteome</keyword>
<protein>
    <recommendedName>
        <fullName evidence="3">DDE Tnp4 domain-containing protein</fullName>
    </recommendedName>
</protein>
<evidence type="ECO:0008006" key="3">
    <source>
        <dbReference type="Google" id="ProtNLM"/>
    </source>
</evidence>
<reference evidence="1 2" key="1">
    <citation type="submission" date="2023-02" db="EMBL/GenBank/DDBJ databases">
        <title>LHISI_Scaffold_Assembly.</title>
        <authorList>
            <person name="Stuart O.P."/>
            <person name="Cleave R."/>
            <person name="Magrath M.J.L."/>
            <person name="Mikheyev A.S."/>
        </authorList>
    </citation>
    <scope>NUCLEOTIDE SEQUENCE [LARGE SCALE GENOMIC DNA]</scope>
    <source>
        <strain evidence="1">Daus_M_001</strain>
        <tissue evidence="1">Leg muscle</tissue>
    </source>
</reference>
<proteinExistence type="predicted"/>